<reference evidence="3 4" key="2">
    <citation type="submission" date="2017-09" db="EMBL/GenBank/DDBJ databases">
        <authorList>
            <person name="Lee N."/>
            <person name="Cho B.-K."/>
        </authorList>
    </citation>
    <scope>NUCLEOTIDE SEQUENCE [LARGE SCALE GENOMIC DNA]</scope>
    <source>
        <strain evidence="3 4">ATCC 27467</strain>
    </source>
</reference>
<dbReference type="Proteomes" id="UP000326831">
    <property type="component" value="Chromosome"/>
</dbReference>
<accession>A0A5P2UCC6</accession>
<evidence type="ECO:0000313" key="3">
    <source>
        <dbReference type="EMBL" id="QEU76926.1"/>
    </source>
</evidence>
<evidence type="ECO:0000313" key="4">
    <source>
        <dbReference type="Proteomes" id="UP000326831"/>
    </source>
</evidence>
<proteinExistence type="predicted"/>
<evidence type="ECO:0000313" key="2">
    <source>
        <dbReference type="EMBL" id="GGZ97095.1"/>
    </source>
</evidence>
<reference evidence="2" key="1">
    <citation type="journal article" date="2014" name="Int. J. Syst. Evol. Microbiol.">
        <title>Complete genome sequence of Corynebacterium casei LMG S-19264T (=DSM 44701T), isolated from a smear-ripened cheese.</title>
        <authorList>
            <consortium name="US DOE Joint Genome Institute (JGI-PGF)"/>
            <person name="Walter F."/>
            <person name="Albersmeier A."/>
            <person name="Kalinowski J."/>
            <person name="Ruckert C."/>
        </authorList>
    </citation>
    <scope>NUCLEOTIDE SEQUENCE</scope>
    <source>
        <strain evidence="2">JCM 4834</strain>
    </source>
</reference>
<dbReference type="AlphaFoldDB" id="A0A5P2UCC6"/>
<sequence>MHVYDCPGTLPGGRGCELCEGWEGGRFEDIRAELAGASAGVPGPRPAAGAPEPPRAPGHDDHCERLTYEGGICTCHGADDHDREPANMIYLEDGISAGW</sequence>
<feature type="compositionally biased region" description="Low complexity" evidence="1">
    <location>
        <begin position="36"/>
        <end position="50"/>
    </location>
</feature>
<dbReference type="EMBL" id="CP023701">
    <property type="protein sequence ID" value="QEU76926.1"/>
    <property type="molecule type" value="Genomic_DNA"/>
</dbReference>
<feature type="region of interest" description="Disordered" evidence="1">
    <location>
        <begin position="36"/>
        <end position="61"/>
    </location>
</feature>
<dbReference type="KEGG" id="ssub:CP968_00010"/>
<reference evidence="2" key="3">
    <citation type="submission" date="2020-09" db="EMBL/GenBank/DDBJ databases">
        <authorList>
            <person name="Sun Q."/>
            <person name="Ohkuma M."/>
        </authorList>
    </citation>
    <scope>NUCLEOTIDE SEQUENCE</scope>
    <source>
        <strain evidence="2">JCM 4834</strain>
    </source>
</reference>
<dbReference type="OrthoDB" id="9855304at2"/>
<dbReference type="RefSeq" id="WP_150516023.1">
    <property type="nucleotide sequence ID" value="NZ_BMVX01000044.1"/>
</dbReference>
<evidence type="ECO:0000256" key="1">
    <source>
        <dbReference type="SAM" id="MobiDB-lite"/>
    </source>
</evidence>
<dbReference type="Proteomes" id="UP000634660">
    <property type="component" value="Unassembled WGS sequence"/>
</dbReference>
<name>A0A5P2UCC6_9ACTN</name>
<protein>
    <submittedName>
        <fullName evidence="3">Uncharacterized protein</fullName>
    </submittedName>
</protein>
<keyword evidence="4" id="KW-1185">Reference proteome</keyword>
<dbReference type="EMBL" id="BMVX01000044">
    <property type="protein sequence ID" value="GGZ97095.1"/>
    <property type="molecule type" value="Genomic_DNA"/>
</dbReference>
<organism evidence="3 4">
    <name type="scientific">Streptomyces subrutilus</name>
    <dbReference type="NCBI Taxonomy" id="36818"/>
    <lineage>
        <taxon>Bacteria</taxon>
        <taxon>Bacillati</taxon>
        <taxon>Actinomycetota</taxon>
        <taxon>Actinomycetes</taxon>
        <taxon>Kitasatosporales</taxon>
        <taxon>Streptomycetaceae</taxon>
        <taxon>Streptomyces</taxon>
    </lineage>
</organism>
<gene>
    <name evidence="3" type="ORF">CP968_00010</name>
    <name evidence="2" type="ORF">GCM10010371_66190</name>
</gene>